<sequence>MPLWRKSRWTLPQKCCFFSSLEDYISRVNDVPVCCSRSPSDAWCPTLEEVEDAKRSLNECLSDMFKLSMKDWLAEALLTLSRAELGFSAGLASSVRVFWDRFGEITSDFLSFKQDNAEFKLQKLLKDQMFSKMKKCHKQHITFKKLSKQIAEEEEEYEKKMGEIRKTKEKLESDWEVLLLESQEAKSKYEGHEKKAKDAEEKKRIAEERMSRSTTAWS</sequence>
<comment type="caution">
    <text evidence="1">The sequence shown here is derived from an EMBL/GenBank/DDBJ whole genome shotgun (WGS) entry which is preliminary data.</text>
</comment>
<evidence type="ECO:0000313" key="1">
    <source>
        <dbReference type="EMBL" id="KAI4364028.1"/>
    </source>
</evidence>
<dbReference type="EMBL" id="CM042885">
    <property type="protein sequence ID" value="KAI4364028.1"/>
    <property type="molecule type" value="Genomic_DNA"/>
</dbReference>
<evidence type="ECO:0000313" key="2">
    <source>
        <dbReference type="Proteomes" id="UP001057402"/>
    </source>
</evidence>
<organism evidence="1 2">
    <name type="scientific">Melastoma candidum</name>
    <dbReference type="NCBI Taxonomy" id="119954"/>
    <lineage>
        <taxon>Eukaryota</taxon>
        <taxon>Viridiplantae</taxon>
        <taxon>Streptophyta</taxon>
        <taxon>Embryophyta</taxon>
        <taxon>Tracheophyta</taxon>
        <taxon>Spermatophyta</taxon>
        <taxon>Magnoliopsida</taxon>
        <taxon>eudicotyledons</taxon>
        <taxon>Gunneridae</taxon>
        <taxon>Pentapetalae</taxon>
        <taxon>rosids</taxon>
        <taxon>malvids</taxon>
        <taxon>Myrtales</taxon>
        <taxon>Melastomataceae</taxon>
        <taxon>Melastomatoideae</taxon>
        <taxon>Melastomateae</taxon>
        <taxon>Melastoma</taxon>
    </lineage>
</organism>
<accession>A0ACB9QK42</accession>
<reference evidence="2" key="1">
    <citation type="journal article" date="2023" name="Front. Plant Sci.">
        <title>Chromosomal-level genome assembly of Melastoma candidum provides insights into trichome evolution.</title>
        <authorList>
            <person name="Zhong Y."/>
            <person name="Wu W."/>
            <person name="Sun C."/>
            <person name="Zou P."/>
            <person name="Liu Y."/>
            <person name="Dai S."/>
            <person name="Zhou R."/>
        </authorList>
    </citation>
    <scope>NUCLEOTIDE SEQUENCE [LARGE SCALE GENOMIC DNA]</scope>
</reference>
<name>A0ACB9QK42_9MYRT</name>
<dbReference type="Proteomes" id="UP001057402">
    <property type="component" value="Chromosome 6"/>
</dbReference>
<keyword evidence="2" id="KW-1185">Reference proteome</keyword>
<proteinExistence type="predicted"/>
<gene>
    <name evidence="1" type="ORF">MLD38_020172</name>
</gene>
<protein>
    <submittedName>
        <fullName evidence="1">Uncharacterized protein</fullName>
    </submittedName>
</protein>